<sequence>MTPENEFYEDPKHFVILTGGFRRDSRLTPSTFDLIAKVLDVDGTTPEHVTTGEGSGAEDAQVSQHMGVAVPRWSNARVHRHFEGRGLDERRFFEKSQTVPPPRRVIVNHQLQKTTVWYETIPTCAVLIVNR</sequence>
<evidence type="ECO:0000313" key="1">
    <source>
        <dbReference type="EMBL" id="KAK6634410.1"/>
    </source>
</evidence>
<reference evidence="1 2" key="1">
    <citation type="submission" date="2023-10" db="EMBL/GenBank/DDBJ databases">
        <title>Genomes of two closely related lineages of the louse Polyplax serrata with different host specificities.</title>
        <authorList>
            <person name="Martinu J."/>
            <person name="Tarabai H."/>
            <person name="Stefka J."/>
            <person name="Hypsa V."/>
        </authorList>
    </citation>
    <scope>NUCLEOTIDE SEQUENCE [LARGE SCALE GENOMIC DNA]</scope>
    <source>
        <strain evidence="1">HR10_N</strain>
    </source>
</reference>
<accession>A0AAN8RZG6</accession>
<evidence type="ECO:0000313" key="2">
    <source>
        <dbReference type="Proteomes" id="UP001372834"/>
    </source>
</evidence>
<dbReference type="Proteomes" id="UP001372834">
    <property type="component" value="Unassembled WGS sequence"/>
</dbReference>
<proteinExistence type="predicted"/>
<comment type="caution">
    <text evidence="1">The sequence shown here is derived from an EMBL/GenBank/DDBJ whole genome shotgun (WGS) entry which is preliminary data.</text>
</comment>
<dbReference type="EMBL" id="JAWJWE010000005">
    <property type="protein sequence ID" value="KAK6634410.1"/>
    <property type="molecule type" value="Genomic_DNA"/>
</dbReference>
<protein>
    <submittedName>
        <fullName evidence="1">Uncharacterized protein</fullName>
    </submittedName>
</protein>
<name>A0AAN8RZG6_POLSC</name>
<organism evidence="1 2">
    <name type="scientific">Polyplax serrata</name>
    <name type="common">Common mouse louse</name>
    <dbReference type="NCBI Taxonomy" id="468196"/>
    <lineage>
        <taxon>Eukaryota</taxon>
        <taxon>Metazoa</taxon>
        <taxon>Ecdysozoa</taxon>
        <taxon>Arthropoda</taxon>
        <taxon>Hexapoda</taxon>
        <taxon>Insecta</taxon>
        <taxon>Pterygota</taxon>
        <taxon>Neoptera</taxon>
        <taxon>Paraneoptera</taxon>
        <taxon>Psocodea</taxon>
        <taxon>Troctomorpha</taxon>
        <taxon>Phthiraptera</taxon>
        <taxon>Anoplura</taxon>
        <taxon>Polyplacidae</taxon>
        <taxon>Polyplax</taxon>
    </lineage>
</organism>
<gene>
    <name evidence="1" type="ORF">RUM43_011811</name>
</gene>
<dbReference type="AlphaFoldDB" id="A0AAN8RZG6"/>